<dbReference type="AlphaFoldDB" id="A0A809S4I0"/>
<gene>
    <name evidence="2" type="ORF">NPRO_11810</name>
</gene>
<dbReference type="EMBL" id="AP021858">
    <property type="protein sequence ID" value="BBO23586.1"/>
    <property type="molecule type" value="Genomic_DNA"/>
</dbReference>
<sequence>MQAQLMLTCLCDAFFGEVGIATVKVLEHAGCRVVFPEGQTCCGQPPYNSGDWDAAKEVARRAAQVFRPDLPVVTPSASCAAMVRKGWAALGVDAPRCLELSEYLLHHLGVKRWPQEGSRVAPRRRVAFHVACHGRELGLGDGPQRLVSMIPGVEWAQFSESETCCGFGGVFSAEHPATSRGMGLHKLESLNAAKPDLVVTTDMGCALHLMTLQAQDGPSLRFLHYAQLLAEVIDR</sequence>
<dbReference type="GO" id="GO:0016491">
    <property type="term" value="F:oxidoreductase activity"/>
    <property type="evidence" value="ECO:0007669"/>
    <property type="project" value="UniProtKB-ARBA"/>
</dbReference>
<name>A0A809S4I0_9BACT</name>
<dbReference type="PANTHER" id="PTHR30296">
    <property type="entry name" value="UNCHARACTERIZED PROTEIN YKGE"/>
    <property type="match status" value="1"/>
</dbReference>
<feature type="domain" description="Cysteine-rich" evidence="1">
    <location>
        <begin position="126"/>
        <end position="209"/>
    </location>
</feature>
<dbReference type="GO" id="GO:0005829">
    <property type="term" value="C:cytosol"/>
    <property type="evidence" value="ECO:0007669"/>
    <property type="project" value="TreeGrafter"/>
</dbReference>
<feature type="domain" description="Cysteine-rich" evidence="1">
    <location>
        <begin position="7"/>
        <end position="83"/>
    </location>
</feature>
<evidence type="ECO:0000259" key="1">
    <source>
        <dbReference type="Pfam" id="PF02754"/>
    </source>
</evidence>
<dbReference type="KEGG" id="npy:NPRO_11810"/>
<dbReference type="Proteomes" id="UP000662873">
    <property type="component" value="Chromosome"/>
</dbReference>
<dbReference type="PANTHER" id="PTHR30296:SF0">
    <property type="entry name" value="LACTATE UTILIZATION PROTEIN A"/>
    <property type="match status" value="1"/>
</dbReference>
<organism evidence="2 3">
    <name type="scientific">Candidatus Nitrosymbiomonas proteolyticus</name>
    <dbReference type="NCBI Taxonomy" id="2608984"/>
    <lineage>
        <taxon>Bacteria</taxon>
        <taxon>Bacillati</taxon>
        <taxon>Armatimonadota</taxon>
        <taxon>Armatimonadota incertae sedis</taxon>
        <taxon>Candidatus Nitrosymbiomonas</taxon>
    </lineage>
</organism>
<protein>
    <submittedName>
        <fullName evidence="2">Fe-S osidoreductase</fullName>
    </submittedName>
</protein>
<proteinExistence type="predicted"/>
<reference evidence="2" key="1">
    <citation type="journal article" name="DNA Res.">
        <title>The physiological potential of anammox bacteria as revealed by their core genome structure.</title>
        <authorList>
            <person name="Okubo T."/>
            <person name="Toyoda A."/>
            <person name="Fukuhara K."/>
            <person name="Uchiyama I."/>
            <person name="Harigaya Y."/>
            <person name="Kuroiwa M."/>
            <person name="Suzuki T."/>
            <person name="Murakami Y."/>
            <person name="Suwa Y."/>
            <person name="Takami H."/>
        </authorList>
    </citation>
    <scope>NUCLEOTIDE SEQUENCE</scope>
    <source>
        <strain evidence="2">317325-2</strain>
    </source>
</reference>
<evidence type="ECO:0000313" key="2">
    <source>
        <dbReference type="EMBL" id="BBO23586.1"/>
    </source>
</evidence>
<accession>A0A809S4I0</accession>
<evidence type="ECO:0000313" key="3">
    <source>
        <dbReference type="Proteomes" id="UP000662873"/>
    </source>
</evidence>
<dbReference type="InterPro" id="IPR004017">
    <property type="entry name" value="Cys_rich_dom"/>
</dbReference>
<dbReference type="Pfam" id="PF02754">
    <property type="entry name" value="CCG"/>
    <property type="match status" value="2"/>
</dbReference>